<feature type="transmembrane region" description="Helical" evidence="1">
    <location>
        <begin position="44"/>
        <end position="64"/>
    </location>
</feature>
<keyword evidence="1" id="KW-0472">Membrane</keyword>
<protein>
    <recommendedName>
        <fullName evidence="2">GGDEF domain-containing protein</fullName>
    </recommendedName>
</protein>
<dbReference type="NCBIfam" id="TIGR00254">
    <property type="entry name" value="GGDEF"/>
    <property type="match status" value="1"/>
</dbReference>
<dbReference type="PANTHER" id="PTHR45138">
    <property type="entry name" value="REGULATORY COMPONENTS OF SENSORY TRANSDUCTION SYSTEM"/>
    <property type="match status" value="1"/>
</dbReference>
<name>A0A098Y622_9ACTN</name>
<accession>A0A098Y622</accession>
<dbReference type="InterPro" id="IPR029787">
    <property type="entry name" value="Nucleotide_cyclase"/>
</dbReference>
<dbReference type="STRING" id="1522368.IN07_14275"/>
<sequence length="500" mass="51772">MRRSVFRRPADLVERTRWLFGACAVVSLVLTSLGAVAGAGTWQLTAVAVSVAALLASWLHRYTARRGSIALDLLDAVAVCVFALASPVPAVALGVTFSALWFRAVYGRTWETWAYTAAQCAGLVAALLLWEVVPGHAGAAPAAPLLGALPIAPLLAVVARHLAAVLQEHRQAQAWDATLARLTTQLLGVTDVAQIRQRGWEAAEHICRITPGLSMVVVDDDGTHLVVQRSVGLVRQLPDTLDRTPAAAGLAAAATAREPRRITAPQQLIASSGGARCWAAIPMPDEPGSYLLLGGSVLHPEGVALIQSLVNQAALAVRATSAYRKLEVQARTDALTGLANRSTFSAALAAATSDADGDPWVLFVDLDDFKLVNDRLGHAAGDELLRAVGARLAGVVRAPDLCARLGGDEFAVLVHAADAGEAETLGRRLVEVASAPVQLGAGTARVGASVGAACVLPGASWTSTLQQADLAMYAAKAAGKNRVRVAGSPPPVSAGALTPA</sequence>
<keyword evidence="1" id="KW-1133">Transmembrane helix</keyword>
<dbReference type="Pfam" id="PF00990">
    <property type="entry name" value="GGDEF"/>
    <property type="match status" value="1"/>
</dbReference>
<feature type="transmembrane region" description="Helical" evidence="1">
    <location>
        <begin position="76"/>
        <end position="101"/>
    </location>
</feature>
<keyword evidence="1" id="KW-0812">Transmembrane</keyword>
<dbReference type="CDD" id="cd01949">
    <property type="entry name" value="GGDEF"/>
    <property type="match status" value="1"/>
</dbReference>
<dbReference type="PROSITE" id="PS50887">
    <property type="entry name" value="GGDEF"/>
    <property type="match status" value="1"/>
</dbReference>
<feature type="transmembrane region" description="Helical" evidence="1">
    <location>
        <begin position="145"/>
        <end position="163"/>
    </location>
</feature>
<dbReference type="AlphaFoldDB" id="A0A098Y622"/>
<feature type="transmembrane region" description="Helical" evidence="1">
    <location>
        <begin position="113"/>
        <end position="133"/>
    </location>
</feature>
<evidence type="ECO:0000259" key="2">
    <source>
        <dbReference type="PROSITE" id="PS50887"/>
    </source>
</evidence>
<evidence type="ECO:0000313" key="3">
    <source>
        <dbReference type="EMBL" id="KGH45949.1"/>
    </source>
</evidence>
<keyword evidence="4" id="KW-1185">Reference proteome</keyword>
<dbReference type="Gene3D" id="3.30.70.270">
    <property type="match status" value="1"/>
</dbReference>
<evidence type="ECO:0000256" key="1">
    <source>
        <dbReference type="SAM" id="Phobius"/>
    </source>
</evidence>
<dbReference type="SMART" id="SM00267">
    <property type="entry name" value="GGDEF"/>
    <property type="match status" value="1"/>
</dbReference>
<dbReference type="InterPro" id="IPR043128">
    <property type="entry name" value="Rev_trsase/Diguanyl_cyclase"/>
</dbReference>
<feature type="domain" description="GGDEF" evidence="2">
    <location>
        <begin position="357"/>
        <end position="488"/>
    </location>
</feature>
<dbReference type="InterPro" id="IPR000160">
    <property type="entry name" value="GGDEF_dom"/>
</dbReference>
<dbReference type="PANTHER" id="PTHR45138:SF9">
    <property type="entry name" value="DIGUANYLATE CYCLASE DGCM-RELATED"/>
    <property type="match status" value="1"/>
</dbReference>
<organism evidence="3 4">
    <name type="scientific">Modestobacter caceresii</name>
    <dbReference type="NCBI Taxonomy" id="1522368"/>
    <lineage>
        <taxon>Bacteria</taxon>
        <taxon>Bacillati</taxon>
        <taxon>Actinomycetota</taxon>
        <taxon>Actinomycetes</taxon>
        <taxon>Geodermatophilales</taxon>
        <taxon>Geodermatophilaceae</taxon>
        <taxon>Modestobacter</taxon>
    </lineage>
</organism>
<reference evidence="3 4" key="1">
    <citation type="submission" date="2014-07" db="EMBL/GenBank/DDBJ databases">
        <title>Biosystematic studies on Modestobacter strains isolated from extreme hyper-arid desert soil and from historic building.</title>
        <authorList>
            <person name="Bukarasam K."/>
            <person name="Bull A."/>
            <person name="Girard G."/>
            <person name="van Wezel G."/>
            <person name="Goodfellow M."/>
        </authorList>
    </citation>
    <scope>NUCLEOTIDE SEQUENCE [LARGE SCALE GENOMIC DNA]</scope>
    <source>
        <strain evidence="3 4">KNN45-2b</strain>
    </source>
</reference>
<dbReference type="GO" id="GO:0052621">
    <property type="term" value="F:diguanylate cyclase activity"/>
    <property type="evidence" value="ECO:0007669"/>
    <property type="project" value="TreeGrafter"/>
</dbReference>
<gene>
    <name evidence="3" type="ORF">IN07_14275</name>
</gene>
<dbReference type="SUPFAM" id="SSF55073">
    <property type="entry name" value="Nucleotide cyclase"/>
    <property type="match status" value="1"/>
</dbReference>
<dbReference type="Proteomes" id="UP000029713">
    <property type="component" value="Unassembled WGS sequence"/>
</dbReference>
<evidence type="ECO:0000313" key="4">
    <source>
        <dbReference type="Proteomes" id="UP000029713"/>
    </source>
</evidence>
<dbReference type="InterPro" id="IPR050469">
    <property type="entry name" value="Diguanylate_Cyclase"/>
</dbReference>
<comment type="caution">
    <text evidence="3">The sequence shown here is derived from an EMBL/GenBank/DDBJ whole genome shotgun (WGS) entry which is preliminary data.</text>
</comment>
<proteinExistence type="predicted"/>
<dbReference type="EMBL" id="JPMX01000062">
    <property type="protein sequence ID" value="KGH45949.1"/>
    <property type="molecule type" value="Genomic_DNA"/>
</dbReference>